<organism evidence="2 3">
    <name type="scientific">Nannocystis exedens</name>
    <dbReference type="NCBI Taxonomy" id="54"/>
    <lineage>
        <taxon>Bacteria</taxon>
        <taxon>Pseudomonadati</taxon>
        <taxon>Myxococcota</taxon>
        <taxon>Polyangia</taxon>
        <taxon>Nannocystales</taxon>
        <taxon>Nannocystaceae</taxon>
        <taxon>Nannocystis</taxon>
    </lineage>
</organism>
<accession>A0A1I1SWC7</accession>
<keyword evidence="3" id="KW-1185">Reference proteome</keyword>
<sequence>MSQRPSAPPVPHVLSLAVSQRPCARALVLGLLLAACGRSEPERPAAEPATEPAPQTSAAAVEPPAPATPDERRVLAWLDPDSPAVAYMRLPADLEPEALGELFALPPRALALLRAPLSLESGLAALIGPAAPPPEQWLARDLVVMQPVLARGPYLVRRLLAPRADVEAWLRTGGMEVETVEGLAVWTPGPTAPEAPAGSAPGLAPDLVFPWRLVFLADDLIGAFSLTEIGNGLSPLTAARDLPPSELTRTIGEVVAADPALLLELYVQGAMLHFDLSDDVGVAKLSLRRLVEADGSRSLPRHAAAGIDGEVILQPLGDVAEAAAALEARVPAGAATDVLRDLYKAVAYTQDGPIVRGRLQLAADDLAPLRRGGGG</sequence>
<dbReference type="AlphaFoldDB" id="A0A1I1SWC7"/>
<feature type="compositionally biased region" description="Low complexity" evidence="1">
    <location>
        <begin position="46"/>
        <end position="62"/>
    </location>
</feature>
<reference evidence="3" key="1">
    <citation type="submission" date="2016-10" db="EMBL/GenBank/DDBJ databases">
        <authorList>
            <person name="Varghese N."/>
            <person name="Submissions S."/>
        </authorList>
    </citation>
    <scope>NUCLEOTIDE SEQUENCE [LARGE SCALE GENOMIC DNA]</scope>
    <source>
        <strain evidence="3">ATCC 25963</strain>
    </source>
</reference>
<evidence type="ECO:0000313" key="2">
    <source>
        <dbReference type="EMBL" id="SFD48203.1"/>
    </source>
</evidence>
<gene>
    <name evidence="2" type="ORF">SAMN02745121_00174</name>
</gene>
<dbReference type="Proteomes" id="UP000199400">
    <property type="component" value="Unassembled WGS sequence"/>
</dbReference>
<dbReference type="EMBL" id="FOMX01000002">
    <property type="protein sequence ID" value="SFD48203.1"/>
    <property type="molecule type" value="Genomic_DNA"/>
</dbReference>
<dbReference type="STRING" id="54.SAMN02745121_00174"/>
<name>A0A1I1SWC7_9BACT</name>
<feature type="region of interest" description="Disordered" evidence="1">
    <location>
        <begin position="42"/>
        <end position="69"/>
    </location>
</feature>
<dbReference type="RefSeq" id="WP_096333265.1">
    <property type="nucleotide sequence ID" value="NZ_FOMX01000002.1"/>
</dbReference>
<evidence type="ECO:0000256" key="1">
    <source>
        <dbReference type="SAM" id="MobiDB-lite"/>
    </source>
</evidence>
<protein>
    <submittedName>
        <fullName evidence="2">Uncharacterized protein</fullName>
    </submittedName>
</protein>
<evidence type="ECO:0000313" key="3">
    <source>
        <dbReference type="Proteomes" id="UP000199400"/>
    </source>
</evidence>
<proteinExistence type="predicted"/>